<sequence length="573" mass="62941">MLGYVCKYTPMELFTAMDTDIKRLEPSVTDFNHADTLMHANICSYTKAVLEDVMENDYEGVILTTCCDSIRRLYDTLKSQFPDKFFFLLDIPRKVNDFAVTLYERQLREMISSYEAFSGKTFDEARFVSMMQNNAALEKAQKTKENACPSKKISDAKASALNIGIMGARCNNEIRQLLTDHGVNVLFDLTCTGLGRNFSVSKEAPLTSYAAALLNQIPCMRMLKAASRQNLVDGFTDRLDGILYHTVKFCDSYSYEYADFKEHLDVPILLIETDSTKQCAGQVRTRVEAFIEELQVKKGLSLTGKKIISKRKGDTLYTLGIDSGSTSTNAVILDENQKIRAFSVVRTGAKSSQSADAALADVLKKAGLTRDDISLIVSTGYGRVSIPFADKTVTEISCHGKGAHLLFPDVRTILDIGGQDSKAIRLNENGEVADFVMNDKCAAGTGRFLEMMARSLEISLDELGPVSLQSKEEIEISSMCSVFAESEVISLIAQNKEIADIAHGIHKAIAGKAMSLLKRVGLNPAYMMTGGVAKNPGVVAVLEEQLGEKLHIYEEPEIVGALGAALYGLEELS</sequence>
<dbReference type="RefSeq" id="WP_186982326.1">
    <property type="nucleotide sequence ID" value="NZ_JACOQH010000006.1"/>
</dbReference>
<dbReference type="Proteomes" id="UP000621540">
    <property type="component" value="Unassembled WGS sequence"/>
</dbReference>
<evidence type="ECO:0000256" key="3">
    <source>
        <dbReference type="ARBA" id="ARBA00023004"/>
    </source>
</evidence>
<dbReference type="Gene3D" id="3.40.50.11890">
    <property type="match status" value="1"/>
</dbReference>
<feature type="domain" description="ATPase BadF/BadG/BcrA/BcrD type" evidence="5">
    <location>
        <begin position="319"/>
        <end position="568"/>
    </location>
</feature>
<dbReference type="InterPro" id="IPR002731">
    <property type="entry name" value="ATPase_BadF"/>
</dbReference>
<accession>A0ABR7IBF4</accession>
<keyword evidence="7" id="KW-1185">Reference proteome</keyword>
<dbReference type="InterPro" id="IPR010327">
    <property type="entry name" value="FldB/FldC_alpha/beta"/>
</dbReference>
<dbReference type="InterPro" id="IPR043129">
    <property type="entry name" value="ATPase_NBD"/>
</dbReference>
<dbReference type="Pfam" id="PF06050">
    <property type="entry name" value="HGD-D"/>
    <property type="match status" value="2"/>
</dbReference>
<dbReference type="CDD" id="cd24036">
    <property type="entry name" value="ASKHA_NBD_BcrAD_BadFG_HgdC_HadI"/>
    <property type="match status" value="1"/>
</dbReference>
<dbReference type="NCBIfam" id="TIGR00241">
    <property type="entry name" value="CoA_E_activ"/>
    <property type="match status" value="1"/>
</dbReference>
<evidence type="ECO:0000256" key="4">
    <source>
        <dbReference type="ARBA" id="ARBA00023014"/>
    </source>
</evidence>
<proteinExistence type="predicted"/>
<keyword evidence="3" id="KW-0408">Iron</keyword>
<evidence type="ECO:0000313" key="7">
    <source>
        <dbReference type="Proteomes" id="UP000621540"/>
    </source>
</evidence>
<dbReference type="SUPFAM" id="SSF53067">
    <property type="entry name" value="Actin-like ATPase domain"/>
    <property type="match status" value="1"/>
</dbReference>
<reference evidence="6 7" key="1">
    <citation type="submission" date="2020-08" db="EMBL/GenBank/DDBJ databases">
        <title>Genome public.</title>
        <authorList>
            <person name="Liu C."/>
            <person name="Sun Q."/>
        </authorList>
    </citation>
    <scope>NUCLEOTIDE SEQUENCE [LARGE SCALE GENOMIC DNA]</scope>
    <source>
        <strain evidence="6 7">BX0805</strain>
    </source>
</reference>
<keyword evidence="4" id="KW-0411">Iron-sulfur</keyword>
<dbReference type="PANTHER" id="PTHR32329">
    <property type="entry name" value="BIFUNCTIONAL PROTEIN [INCLUDES 2-HYDROXYACYL-COA DEHYDRATASE (N-TER) AND ITS ACTIVATOR DOMAIN (C_TERM)-RELATED"/>
    <property type="match status" value="1"/>
</dbReference>
<dbReference type="Pfam" id="PF01869">
    <property type="entry name" value="BcrAD_BadFG"/>
    <property type="match status" value="1"/>
</dbReference>
<keyword evidence="2" id="KW-0479">Metal-binding</keyword>
<evidence type="ECO:0000259" key="5">
    <source>
        <dbReference type="Pfam" id="PF01869"/>
    </source>
</evidence>
<evidence type="ECO:0000256" key="1">
    <source>
        <dbReference type="ARBA" id="ARBA00001966"/>
    </source>
</evidence>
<evidence type="ECO:0000313" key="6">
    <source>
        <dbReference type="EMBL" id="MBC5754221.1"/>
    </source>
</evidence>
<comment type="cofactor">
    <cofactor evidence="1">
        <name>[4Fe-4S] cluster</name>
        <dbReference type="ChEBI" id="CHEBI:49883"/>
    </cofactor>
</comment>
<dbReference type="EMBL" id="JACOQH010000006">
    <property type="protein sequence ID" value="MBC5754221.1"/>
    <property type="molecule type" value="Genomic_DNA"/>
</dbReference>
<dbReference type="InterPro" id="IPR008275">
    <property type="entry name" value="CoA_E_activase_dom"/>
</dbReference>
<comment type="caution">
    <text evidence="6">The sequence shown here is derived from an EMBL/GenBank/DDBJ whole genome shotgun (WGS) entry which is preliminary data.</text>
</comment>
<evidence type="ECO:0000256" key="2">
    <source>
        <dbReference type="ARBA" id="ARBA00022723"/>
    </source>
</evidence>
<dbReference type="InterPro" id="IPR051805">
    <property type="entry name" value="Dehydratase_Activator_Redct"/>
</dbReference>
<dbReference type="Gene3D" id="3.40.50.11900">
    <property type="match status" value="1"/>
</dbReference>
<gene>
    <name evidence="6" type="ORF">H8Z76_09405</name>
</gene>
<name>A0ABR7IBF4_9FIRM</name>
<organism evidence="6 7">
    <name type="scientific">Roseburia yibonii</name>
    <dbReference type="NCBI Taxonomy" id="2763063"/>
    <lineage>
        <taxon>Bacteria</taxon>
        <taxon>Bacillati</taxon>
        <taxon>Bacillota</taxon>
        <taxon>Clostridia</taxon>
        <taxon>Lachnospirales</taxon>
        <taxon>Lachnospiraceae</taxon>
        <taxon>Roseburia</taxon>
    </lineage>
</organism>
<dbReference type="PANTHER" id="PTHR32329:SF2">
    <property type="entry name" value="BIFUNCTIONAL PROTEIN [INCLUDES 2-HYDROXYACYL-COA DEHYDRATASE (N-TER) AND ITS ACTIVATOR DOMAIN (C_TERM)"/>
    <property type="match status" value="1"/>
</dbReference>
<protein>
    <submittedName>
        <fullName evidence="6">2-hydroxyacyl-CoA dehydratase</fullName>
    </submittedName>
</protein>
<dbReference type="Gene3D" id="3.30.420.40">
    <property type="match status" value="2"/>
</dbReference>